<dbReference type="PRINTS" id="PR00038">
    <property type="entry name" value="HTHLUXR"/>
</dbReference>
<sequence length="224" mass="24355">MLASALSARLTMDIGPIKVVLADENAIFRAGVSQILSENPLFQITGYARTALDAAHLFRNLTCDVLITDIGQSGRNGVAMLEHIKKEYPMVQILVLTQLSEKLYAVPALKAGVSGFISKDTSPDDLIKAVSQVSTGNKYLSPWLAQDLVSRLNGTHRPILHETLSAREMQTLCLIAGGKTVGLIADELNLSVKTVSAYRSRLLKKLSLTNNAELIRYAIDHDLA</sequence>
<dbReference type="SMART" id="SM00448">
    <property type="entry name" value="REC"/>
    <property type="match status" value="1"/>
</dbReference>
<dbReference type="SUPFAM" id="SSF52172">
    <property type="entry name" value="CheY-like"/>
    <property type="match status" value="1"/>
</dbReference>
<evidence type="ECO:0000256" key="2">
    <source>
        <dbReference type="ARBA" id="ARBA00023015"/>
    </source>
</evidence>
<dbReference type="PANTHER" id="PTHR43214:SF41">
    <property type="entry name" value="NITRATE_NITRITE RESPONSE REGULATOR PROTEIN NARP"/>
    <property type="match status" value="1"/>
</dbReference>
<dbReference type="Pfam" id="PF00072">
    <property type="entry name" value="Response_reg"/>
    <property type="match status" value="1"/>
</dbReference>
<keyword evidence="2" id="KW-0805">Transcription regulation</keyword>
<dbReference type="KEGG" id="mmob:F6R98_15645"/>
<dbReference type="InterPro" id="IPR039420">
    <property type="entry name" value="WalR-like"/>
</dbReference>
<dbReference type="PROSITE" id="PS00622">
    <property type="entry name" value="HTH_LUXR_1"/>
    <property type="match status" value="1"/>
</dbReference>
<feature type="modified residue" description="4-aspartylphosphate" evidence="5">
    <location>
        <position position="69"/>
    </location>
</feature>
<evidence type="ECO:0000259" key="6">
    <source>
        <dbReference type="PROSITE" id="PS50043"/>
    </source>
</evidence>
<dbReference type="PROSITE" id="PS50043">
    <property type="entry name" value="HTH_LUXR_2"/>
    <property type="match status" value="1"/>
</dbReference>
<dbReference type="SUPFAM" id="SSF46894">
    <property type="entry name" value="C-terminal effector domain of the bipartite response regulators"/>
    <property type="match status" value="1"/>
</dbReference>
<feature type="domain" description="Response regulatory" evidence="7">
    <location>
        <begin position="18"/>
        <end position="134"/>
    </location>
</feature>
<dbReference type="InterPro" id="IPR001789">
    <property type="entry name" value="Sig_transdc_resp-reg_receiver"/>
</dbReference>
<evidence type="ECO:0000313" key="9">
    <source>
        <dbReference type="Proteomes" id="UP000325755"/>
    </source>
</evidence>
<dbReference type="Pfam" id="PF00196">
    <property type="entry name" value="GerE"/>
    <property type="match status" value="1"/>
</dbReference>
<dbReference type="AlphaFoldDB" id="A0A5Q0BNV8"/>
<dbReference type="CDD" id="cd17535">
    <property type="entry name" value="REC_NarL-like"/>
    <property type="match status" value="1"/>
</dbReference>
<accession>A0A5Q0BNV8</accession>
<dbReference type="InterPro" id="IPR000792">
    <property type="entry name" value="Tscrpt_reg_LuxR_C"/>
</dbReference>
<dbReference type="InterPro" id="IPR011006">
    <property type="entry name" value="CheY-like_superfamily"/>
</dbReference>
<keyword evidence="9" id="KW-1185">Reference proteome</keyword>
<evidence type="ECO:0000256" key="3">
    <source>
        <dbReference type="ARBA" id="ARBA00023125"/>
    </source>
</evidence>
<evidence type="ECO:0000256" key="5">
    <source>
        <dbReference type="PROSITE-ProRule" id="PRU00169"/>
    </source>
</evidence>
<feature type="domain" description="HTH luxR-type" evidence="6">
    <location>
        <begin position="157"/>
        <end position="222"/>
    </location>
</feature>
<organism evidence="8 9">
    <name type="scientific">Candidatus Methylospira mobilis</name>
    <dbReference type="NCBI Taxonomy" id="1808979"/>
    <lineage>
        <taxon>Bacteria</taxon>
        <taxon>Pseudomonadati</taxon>
        <taxon>Pseudomonadota</taxon>
        <taxon>Gammaproteobacteria</taxon>
        <taxon>Methylococcales</taxon>
        <taxon>Methylococcaceae</taxon>
        <taxon>Candidatus Methylospira</taxon>
    </lineage>
</organism>
<protein>
    <submittedName>
        <fullName evidence="8">Response regulator transcription factor</fullName>
    </submittedName>
</protein>
<keyword evidence="4" id="KW-0804">Transcription</keyword>
<dbReference type="InterPro" id="IPR058245">
    <property type="entry name" value="NreC/VraR/RcsB-like_REC"/>
</dbReference>
<dbReference type="OrthoDB" id="9796655at2"/>
<dbReference type="Gene3D" id="3.40.50.2300">
    <property type="match status" value="1"/>
</dbReference>
<gene>
    <name evidence="8" type="ORF">F6R98_15645</name>
</gene>
<dbReference type="PANTHER" id="PTHR43214">
    <property type="entry name" value="TWO-COMPONENT RESPONSE REGULATOR"/>
    <property type="match status" value="1"/>
</dbReference>
<dbReference type="EMBL" id="CP044205">
    <property type="protein sequence ID" value="QFY43884.1"/>
    <property type="molecule type" value="Genomic_DNA"/>
</dbReference>
<dbReference type="InParanoid" id="A0A5Q0BNV8"/>
<dbReference type="Proteomes" id="UP000325755">
    <property type="component" value="Chromosome"/>
</dbReference>
<proteinExistence type="predicted"/>
<keyword evidence="3" id="KW-0238">DNA-binding</keyword>
<evidence type="ECO:0000313" key="8">
    <source>
        <dbReference type="EMBL" id="QFY43884.1"/>
    </source>
</evidence>
<evidence type="ECO:0000259" key="7">
    <source>
        <dbReference type="PROSITE" id="PS50110"/>
    </source>
</evidence>
<dbReference type="PROSITE" id="PS50110">
    <property type="entry name" value="RESPONSE_REGULATORY"/>
    <property type="match status" value="1"/>
</dbReference>
<keyword evidence="1 5" id="KW-0597">Phosphoprotein</keyword>
<dbReference type="GO" id="GO:0003677">
    <property type="term" value="F:DNA binding"/>
    <property type="evidence" value="ECO:0007669"/>
    <property type="project" value="UniProtKB-KW"/>
</dbReference>
<dbReference type="SMART" id="SM00421">
    <property type="entry name" value="HTH_LUXR"/>
    <property type="match status" value="1"/>
</dbReference>
<dbReference type="GO" id="GO:0000160">
    <property type="term" value="P:phosphorelay signal transduction system"/>
    <property type="evidence" value="ECO:0007669"/>
    <property type="project" value="InterPro"/>
</dbReference>
<evidence type="ECO:0000256" key="4">
    <source>
        <dbReference type="ARBA" id="ARBA00023163"/>
    </source>
</evidence>
<dbReference type="CDD" id="cd06170">
    <property type="entry name" value="LuxR_C_like"/>
    <property type="match status" value="1"/>
</dbReference>
<name>A0A5Q0BNV8_9GAMM</name>
<dbReference type="InterPro" id="IPR016032">
    <property type="entry name" value="Sig_transdc_resp-reg_C-effctor"/>
</dbReference>
<reference evidence="8 9" key="1">
    <citation type="submission" date="2019-09" db="EMBL/GenBank/DDBJ databases">
        <title>Ecophysiology of the spiral-shaped methanotroph Methylospira mobilis as revealed by the complete genome sequence.</title>
        <authorList>
            <person name="Oshkin I.Y."/>
            <person name="Dedysh S.N."/>
            <person name="Miroshnikov K."/>
            <person name="Danilova O.V."/>
            <person name="Hakobyan A."/>
            <person name="Liesack W."/>
        </authorList>
    </citation>
    <scope>NUCLEOTIDE SEQUENCE [LARGE SCALE GENOMIC DNA]</scope>
    <source>
        <strain evidence="8 9">Shm1</strain>
    </source>
</reference>
<evidence type="ECO:0000256" key="1">
    <source>
        <dbReference type="ARBA" id="ARBA00022553"/>
    </source>
</evidence>
<dbReference type="GO" id="GO:0006355">
    <property type="term" value="P:regulation of DNA-templated transcription"/>
    <property type="evidence" value="ECO:0007669"/>
    <property type="project" value="InterPro"/>
</dbReference>